<sequence>MSKIVNGVRIPTKRIVTNGRERIETHDKVLRWKNPQCRQVF</sequence>
<organism evidence="1 2">
    <name type="scientific">Dromaius novaehollandiae</name>
    <name type="common">Emu</name>
    <dbReference type="NCBI Taxonomy" id="8790"/>
    <lineage>
        <taxon>Eukaryota</taxon>
        <taxon>Metazoa</taxon>
        <taxon>Chordata</taxon>
        <taxon>Craniata</taxon>
        <taxon>Vertebrata</taxon>
        <taxon>Euteleostomi</taxon>
        <taxon>Archelosauria</taxon>
        <taxon>Archosauria</taxon>
        <taxon>Dinosauria</taxon>
        <taxon>Saurischia</taxon>
        <taxon>Theropoda</taxon>
        <taxon>Coelurosauria</taxon>
        <taxon>Aves</taxon>
        <taxon>Palaeognathae</taxon>
        <taxon>Casuariiformes</taxon>
        <taxon>Dromaiidae</taxon>
        <taxon>Dromaius</taxon>
    </lineage>
</organism>
<name>A0A8C4K3M1_DRONO</name>
<evidence type="ECO:0000313" key="1">
    <source>
        <dbReference type="Ensembl" id="ENSDNVP00000018336.1"/>
    </source>
</evidence>
<dbReference type="Ensembl" id="ENSDNVT00000022087.1">
    <property type="protein sequence ID" value="ENSDNVP00000018336.1"/>
    <property type="gene ID" value="ENSDNVG00000012832.1"/>
</dbReference>
<protein>
    <submittedName>
        <fullName evidence="1">Uncharacterized protein</fullName>
    </submittedName>
</protein>
<evidence type="ECO:0000313" key="2">
    <source>
        <dbReference type="Proteomes" id="UP000694423"/>
    </source>
</evidence>
<dbReference type="Proteomes" id="UP000694423">
    <property type="component" value="Unplaced"/>
</dbReference>
<accession>A0A8C4K3M1</accession>
<reference evidence="1" key="1">
    <citation type="submission" date="2025-08" db="UniProtKB">
        <authorList>
            <consortium name="Ensembl"/>
        </authorList>
    </citation>
    <scope>IDENTIFICATION</scope>
</reference>
<reference evidence="1" key="2">
    <citation type="submission" date="2025-09" db="UniProtKB">
        <authorList>
            <consortium name="Ensembl"/>
        </authorList>
    </citation>
    <scope>IDENTIFICATION</scope>
</reference>
<dbReference type="AlphaFoldDB" id="A0A8C4K3M1"/>
<keyword evidence="2" id="KW-1185">Reference proteome</keyword>
<proteinExistence type="predicted"/>